<evidence type="ECO:0000313" key="1">
    <source>
        <dbReference type="EMBL" id="KIK28092.1"/>
    </source>
</evidence>
<dbReference type="Proteomes" id="UP000054018">
    <property type="component" value="Unassembled WGS sequence"/>
</dbReference>
<proteinExistence type="predicted"/>
<reference evidence="1 2" key="1">
    <citation type="submission" date="2014-04" db="EMBL/GenBank/DDBJ databases">
        <authorList>
            <consortium name="DOE Joint Genome Institute"/>
            <person name="Kuo A."/>
            <person name="Kohler A."/>
            <person name="Costa M.D."/>
            <person name="Nagy L.G."/>
            <person name="Floudas D."/>
            <person name="Copeland A."/>
            <person name="Barry K.W."/>
            <person name="Cichocki N."/>
            <person name="Veneault-Fourrey C."/>
            <person name="LaButti K."/>
            <person name="Lindquist E.A."/>
            <person name="Lipzen A."/>
            <person name="Lundell T."/>
            <person name="Morin E."/>
            <person name="Murat C."/>
            <person name="Sun H."/>
            <person name="Tunlid A."/>
            <person name="Henrissat B."/>
            <person name="Grigoriev I.V."/>
            <person name="Hibbett D.S."/>
            <person name="Martin F."/>
            <person name="Nordberg H.P."/>
            <person name="Cantor M.N."/>
            <person name="Hua S.X."/>
        </authorList>
    </citation>
    <scope>NUCLEOTIDE SEQUENCE [LARGE SCALE GENOMIC DNA]</scope>
    <source>
        <strain evidence="1 2">441</strain>
    </source>
</reference>
<dbReference type="EMBL" id="KN833693">
    <property type="protein sequence ID" value="KIK28092.1"/>
    <property type="molecule type" value="Genomic_DNA"/>
</dbReference>
<organism evidence="1 2">
    <name type="scientific">Pisolithus microcarpus 441</name>
    <dbReference type="NCBI Taxonomy" id="765257"/>
    <lineage>
        <taxon>Eukaryota</taxon>
        <taxon>Fungi</taxon>
        <taxon>Dikarya</taxon>
        <taxon>Basidiomycota</taxon>
        <taxon>Agaricomycotina</taxon>
        <taxon>Agaricomycetes</taxon>
        <taxon>Agaricomycetidae</taxon>
        <taxon>Boletales</taxon>
        <taxon>Sclerodermatineae</taxon>
        <taxon>Pisolithaceae</taxon>
        <taxon>Pisolithus</taxon>
    </lineage>
</organism>
<evidence type="ECO:0000313" key="2">
    <source>
        <dbReference type="Proteomes" id="UP000054018"/>
    </source>
</evidence>
<gene>
    <name evidence="1" type="ORF">PISMIDRAFT_604816</name>
</gene>
<dbReference type="HOGENOM" id="CLU_2360559_0_0_1"/>
<reference evidence="2" key="2">
    <citation type="submission" date="2015-01" db="EMBL/GenBank/DDBJ databases">
        <title>Evolutionary Origins and Diversification of the Mycorrhizal Mutualists.</title>
        <authorList>
            <consortium name="DOE Joint Genome Institute"/>
            <consortium name="Mycorrhizal Genomics Consortium"/>
            <person name="Kohler A."/>
            <person name="Kuo A."/>
            <person name="Nagy L.G."/>
            <person name="Floudas D."/>
            <person name="Copeland A."/>
            <person name="Barry K.W."/>
            <person name="Cichocki N."/>
            <person name="Veneault-Fourrey C."/>
            <person name="LaButti K."/>
            <person name="Lindquist E.A."/>
            <person name="Lipzen A."/>
            <person name="Lundell T."/>
            <person name="Morin E."/>
            <person name="Murat C."/>
            <person name="Riley R."/>
            <person name="Ohm R."/>
            <person name="Sun H."/>
            <person name="Tunlid A."/>
            <person name="Henrissat B."/>
            <person name="Grigoriev I.V."/>
            <person name="Hibbett D.S."/>
            <person name="Martin F."/>
        </authorList>
    </citation>
    <scope>NUCLEOTIDE SEQUENCE [LARGE SCALE GENOMIC DNA]</scope>
    <source>
        <strain evidence="2">441</strain>
    </source>
</reference>
<accession>A0A0D0A100</accession>
<keyword evidence="2" id="KW-1185">Reference proteome</keyword>
<dbReference type="AlphaFoldDB" id="A0A0D0A100"/>
<sequence>MNGTAVFNLQHFTFVNVHFLDTRLDGRHNLSRGGQVHNQQTRAVLKWFLLVPTSCTRRVAGPRASWSIEKKSLNTGPRSFCDGTLALGKVANRQVS</sequence>
<protein>
    <submittedName>
        <fullName evidence="1">Uncharacterized protein</fullName>
    </submittedName>
</protein>
<name>A0A0D0A100_9AGAM</name>